<feature type="region of interest" description="Disordered" evidence="1">
    <location>
        <begin position="297"/>
        <end position="337"/>
    </location>
</feature>
<feature type="region of interest" description="Disordered" evidence="1">
    <location>
        <begin position="189"/>
        <end position="214"/>
    </location>
</feature>
<sequence>PAVPAIEEIGRGKWGSPASPSINVVAGQRPDSAHAQWGDGKDLHLSKVSLETTASGMEATGLGDGVINMSVQPMSRNAKAVPTIGNQPAERGRWIKKSNVVTLLDNMPVNEVTLTADNSTHPGTPPLSVGAGSTIILSSHKSVVQEKTITINQADEAKATEEVKKPTKTVSPLPPERSGTVVLSRKYTGGNVPIVDEPDSSPATETDDRSKAEQKIDLCEIKPKDTRNGAKSVQMNLTNGNFDLKNTELLRTCSEPDLTQLSCSLMVGGDVDRNKMLSVVLSTLRRHHSLDLTPVNEEDVNLDSGDDDDDFSEVDIDLVDNNDDDDVDSDGDNDDDN</sequence>
<name>A0A0B6Z9Q2_9EUPU</name>
<protein>
    <submittedName>
        <fullName evidence="2">Uncharacterized protein</fullName>
    </submittedName>
</protein>
<feature type="non-terminal residue" evidence="2">
    <location>
        <position position="1"/>
    </location>
</feature>
<dbReference type="EMBL" id="HACG01018393">
    <property type="protein sequence ID" value="CEK65258.1"/>
    <property type="molecule type" value="Transcribed_RNA"/>
</dbReference>
<accession>A0A0B6Z9Q2</accession>
<evidence type="ECO:0000256" key="1">
    <source>
        <dbReference type="SAM" id="MobiDB-lite"/>
    </source>
</evidence>
<evidence type="ECO:0000313" key="2">
    <source>
        <dbReference type="EMBL" id="CEK65258.1"/>
    </source>
</evidence>
<reference evidence="2" key="1">
    <citation type="submission" date="2014-12" db="EMBL/GenBank/DDBJ databases">
        <title>Insight into the proteome of Arion vulgaris.</title>
        <authorList>
            <person name="Aradska J."/>
            <person name="Bulat T."/>
            <person name="Smidak R."/>
            <person name="Sarate P."/>
            <person name="Gangsoo J."/>
            <person name="Sialana F."/>
            <person name="Bilban M."/>
            <person name="Lubec G."/>
        </authorList>
    </citation>
    <scope>NUCLEOTIDE SEQUENCE</scope>
    <source>
        <tissue evidence="2">Skin</tissue>
    </source>
</reference>
<gene>
    <name evidence="2" type="primary">ORF54432</name>
</gene>
<proteinExistence type="predicted"/>
<feature type="non-terminal residue" evidence="2">
    <location>
        <position position="337"/>
    </location>
</feature>
<organism evidence="2">
    <name type="scientific">Arion vulgaris</name>
    <dbReference type="NCBI Taxonomy" id="1028688"/>
    <lineage>
        <taxon>Eukaryota</taxon>
        <taxon>Metazoa</taxon>
        <taxon>Spiralia</taxon>
        <taxon>Lophotrochozoa</taxon>
        <taxon>Mollusca</taxon>
        <taxon>Gastropoda</taxon>
        <taxon>Heterobranchia</taxon>
        <taxon>Euthyneura</taxon>
        <taxon>Panpulmonata</taxon>
        <taxon>Eupulmonata</taxon>
        <taxon>Stylommatophora</taxon>
        <taxon>Helicina</taxon>
        <taxon>Arionoidea</taxon>
        <taxon>Arionidae</taxon>
        <taxon>Arion</taxon>
    </lineage>
</organism>
<dbReference type="AlphaFoldDB" id="A0A0B6Z9Q2"/>